<dbReference type="STRING" id="1344418.A0A1D2V983"/>
<reference evidence="3" key="1">
    <citation type="submission" date="2016-05" db="EMBL/GenBank/DDBJ databases">
        <title>Comparative genomics of biotechnologically important yeasts.</title>
        <authorList>
            <consortium name="DOE Joint Genome Institute"/>
            <person name="Riley R."/>
            <person name="Haridas S."/>
            <person name="Wolfe K.H."/>
            <person name="Lopes M.R."/>
            <person name="Hittinger C.T."/>
            <person name="Goker M."/>
            <person name="Salamov A."/>
            <person name="Wisecaver J."/>
            <person name="Long T.M."/>
            <person name="Aerts A.L."/>
            <person name="Barry K."/>
            <person name="Choi C."/>
            <person name="Clum A."/>
            <person name="Coughlan A.Y."/>
            <person name="Deshpande S."/>
            <person name="Douglass A.P."/>
            <person name="Hanson S.J."/>
            <person name="Klenk H.-P."/>
            <person name="Labutti K."/>
            <person name="Lapidus A."/>
            <person name="Lindquist E."/>
            <person name="Lipzen A."/>
            <person name="Meier-Kolthoff J.P."/>
            <person name="Ohm R.A."/>
            <person name="Otillar R.P."/>
            <person name="Pangilinan J."/>
            <person name="Peng Y."/>
            <person name="Rokas A."/>
            <person name="Rosa C.A."/>
            <person name="Scheuner C."/>
            <person name="Sibirny A.A."/>
            <person name="Slot J.C."/>
            <person name="Stielow J.B."/>
            <person name="Sun H."/>
            <person name="Kurtzman C.P."/>
            <person name="Blackwell M."/>
            <person name="Grigoriev I.V."/>
            <person name="Jeffries T.W."/>
        </authorList>
    </citation>
    <scope>NUCLEOTIDE SEQUENCE [LARGE SCALE GENOMIC DNA]</scope>
    <source>
        <strain evidence="3">DSM 1968</strain>
    </source>
</reference>
<dbReference type="OrthoDB" id="2157641at2759"/>
<protein>
    <submittedName>
        <fullName evidence="2">Uncharacterized protein</fullName>
    </submittedName>
</protein>
<dbReference type="AlphaFoldDB" id="A0A1D2V983"/>
<proteinExistence type="predicted"/>
<evidence type="ECO:0000313" key="2">
    <source>
        <dbReference type="EMBL" id="ODV58221.1"/>
    </source>
</evidence>
<gene>
    <name evidence="2" type="ORF">ASCRUDRAFT_72854</name>
</gene>
<organism evidence="2 3">
    <name type="scientific">Ascoidea rubescens DSM 1968</name>
    <dbReference type="NCBI Taxonomy" id="1344418"/>
    <lineage>
        <taxon>Eukaryota</taxon>
        <taxon>Fungi</taxon>
        <taxon>Dikarya</taxon>
        <taxon>Ascomycota</taxon>
        <taxon>Saccharomycotina</taxon>
        <taxon>Saccharomycetes</taxon>
        <taxon>Ascoideaceae</taxon>
        <taxon>Ascoidea</taxon>
    </lineage>
</organism>
<name>A0A1D2V983_9ASCO</name>
<feature type="compositionally biased region" description="Low complexity" evidence="1">
    <location>
        <begin position="195"/>
        <end position="206"/>
    </location>
</feature>
<dbReference type="GeneID" id="30965754"/>
<evidence type="ECO:0000256" key="1">
    <source>
        <dbReference type="SAM" id="MobiDB-lite"/>
    </source>
</evidence>
<dbReference type="InParanoid" id="A0A1D2V983"/>
<dbReference type="EMBL" id="KV454494">
    <property type="protein sequence ID" value="ODV58221.1"/>
    <property type="molecule type" value="Genomic_DNA"/>
</dbReference>
<accession>A0A1D2V983</accession>
<dbReference type="RefSeq" id="XP_020044528.1">
    <property type="nucleotide sequence ID" value="XM_020192118.1"/>
</dbReference>
<dbReference type="Proteomes" id="UP000095038">
    <property type="component" value="Unassembled WGS sequence"/>
</dbReference>
<feature type="region of interest" description="Disordered" evidence="1">
    <location>
        <begin position="193"/>
        <end position="212"/>
    </location>
</feature>
<keyword evidence="3" id="KW-1185">Reference proteome</keyword>
<evidence type="ECO:0000313" key="3">
    <source>
        <dbReference type="Proteomes" id="UP000095038"/>
    </source>
</evidence>
<sequence>MNSHLNISSTTLDRKKSSNSINSLNTYNTLATMDTSNTLTTISSSSNQSSLIISKKSSSNNMSNNNSSLHFTPPQYQSFYLNDPCINPDILLEEEEDYNLDLELYGPPWTKEGLLKIKRFEKPKFFSLYKYSKSSNDISSSYSNPNNPNRNRISSHKYNSVHHSFSNIKWKTNFSVVSRGELKLFSFDINGGSNGHNNNRHNNSTNHPHKLKKKLSRLRLTDKSEKHKNVDGEIGDGNWMKNANEAGSYSLYSTYAKIIPDGNISDQKFKTNELETFWALKLPSTNNQTNNCFNLTNSIVDGMKDPLLASHNLLTIYNENILIFSAGTKEIAEEYVFTCNFWAARLTAIPIESEAISNKEFGWGSILKENDITKILSTKIHKWEPMLQSLTQSNNTMKKQLVELYKYVQVLEDLIGDHIKIKTDIEKFFKEKFFSASSACNQRVENTSIYSTSSRSTTNTYSLHSTKLYKLIMVNWNNKYSYLINEHNQFKDYVLTLKEAIDIKDKEILKTSGRA</sequence>